<gene>
    <name evidence="1" type="ORF">SDC9_67339</name>
</gene>
<protein>
    <submittedName>
        <fullName evidence="1">Uncharacterized protein</fullName>
    </submittedName>
</protein>
<organism evidence="1">
    <name type="scientific">bioreactor metagenome</name>
    <dbReference type="NCBI Taxonomy" id="1076179"/>
    <lineage>
        <taxon>unclassified sequences</taxon>
        <taxon>metagenomes</taxon>
        <taxon>ecological metagenomes</taxon>
    </lineage>
</organism>
<name>A0A644XZ25_9ZZZZ</name>
<evidence type="ECO:0000313" key="1">
    <source>
        <dbReference type="EMBL" id="MPM20901.1"/>
    </source>
</evidence>
<comment type="caution">
    <text evidence="1">The sequence shown here is derived from an EMBL/GenBank/DDBJ whole genome shotgun (WGS) entry which is preliminary data.</text>
</comment>
<proteinExistence type="predicted"/>
<reference evidence="1" key="1">
    <citation type="submission" date="2019-08" db="EMBL/GenBank/DDBJ databases">
        <authorList>
            <person name="Kucharzyk K."/>
            <person name="Murdoch R.W."/>
            <person name="Higgins S."/>
            <person name="Loffler F."/>
        </authorList>
    </citation>
    <scope>NUCLEOTIDE SEQUENCE</scope>
</reference>
<dbReference type="EMBL" id="VSSQ01003480">
    <property type="protein sequence ID" value="MPM20901.1"/>
    <property type="molecule type" value="Genomic_DNA"/>
</dbReference>
<dbReference type="AlphaFoldDB" id="A0A644XZ25"/>
<accession>A0A644XZ25</accession>
<sequence>MVTKTTSIMQTERESIFSGRTDGLEYHHIFGGSNRKHSEKYGLTVWLTHDEHNEPPFGVHHCKAANRSLQRAGQLKFQEVYPNLDFMKIFGRNYLE</sequence>